<feature type="binding site" evidence="3">
    <location>
        <position position="37"/>
    </location>
    <ligand>
        <name>ATP</name>
        <dbReference type="ChEBI" id="CHEBI:30616"/>
    </ligand>
</feature>
<dbReference type="PANTHER" id="PTHR24361">
    <property type="entry name" value="MITOGEN-ACTIVATED KINASE KINASE KINASE"/>
    <property type="match status" value="1"/>
</dbReference>
<keyword evidence="4" id="KW-0472">Membrane</keyword>
<evidence type="ECO:0000256" key="2">
    <source>
        <dbReference type="ARBA" id="ARBA00022840"/>
    </source>
</evidence>
<keyword evidence="2 3" id="KW-0067">ATP-binding</keyword>
<dbReference type="CDD" id="cd14014">
    <property type="entry name" value="STKc_PknB_like"/>
    <property type="match status" value="1"/>
</dbReference>
<name>A0A5R9Q946_9GAMM</name>
<dbReference type="Proteomes" id="UP000309186">
    <property type="component" value="Unassembled WGS sequence"/>
</dbReference>
<dbReference type="InterPro" id="IPR000719">
    <property type="entry name" value="Prot_kinase_dom"/>
</dbReference>
<keyword evidence="4" id="KW-0812">Transmembrane</keyword>
<dbReference type="InterPro" id="IPR011990">
    <property type="entry name" value="TPR-like_helical_dom_sf"/>
</dbReference>
<dbReference type="SMART" id="SM00220">
    <property type="entry name" value="S_TKc"/>
    <property type="match status" value="1"/>
</dbReference>
<evidence type="ECO:0000256" key="1">
    <source>
        <dbReference type="ARBA" id="ARBA00022741"/>
    </source>
</evidence>
<dbReference type="InterPro" id="IPR008271">
    <property type="entry name" value="Ser/Thr_kinase_AS"/>
</dbReference>
<feature type="domain" description="Protein kinase" evidence="5">
    <location>
        <begin position="8"/>
        <end position="268"/>
    </location>
</feature>
<dbReference type="InterPro" id="IPR011009">
    <property type="entry name" value="Kinase-like_dom_sf"/>
</dbReference>
<dbReference type="Pfam" id="PF00069">
    <property type="entry name" value="Pkinase"/>
    <property type="match status" value="1"/>
</dbReference>
<dbReference type="GO" id="GO:0004674">
    <property type="term" value="F:protein serine/threonine kinase activity"/>
    <property type="evidence" value="ECO:0007669"/>
    <property type="project" value="TreeGrafter"/>
</dbReference>
<dbReference type="PANTHER" id="PTHR24361:SF613">
    <property type="entry name" value="NUCLEAR RECEPTOR-BINDING PROTEIN-RELATED"/>
    <property type="match status" value="1"/>
</dbReference>
<dbReference type="RefSeq" id="WP_276609813.1">
    <property type="nucleotide sequence ID" value="NZ_PPSW01000001.1"/>
</dbReference>
<evidence type="ECO:0000313" key="6">
    <source>
        <dbReference type="EMBL" id="TLX49019.1"/>
    </source>
</evidence>
<keyword evidence="1 3" id="KW-0547">Nucleotide-binding</keyword>
<dbReference type="PROSITE" id="PS00107">
    <property type="entry name" value="PROTEIN_KINASE_ATP"/>
    <property type="match status" value="1"/>
</dbReference>
<dbReference type="InterPro" id="IPR019734">
    <property type="entry name" value="TPR_rpt"/>
</dbReference>
<dbReference type="GO" id="GO:0005524">
    <property type="term" value="F:ATP binding"/>
    <property type="evidence" value="ECO:0007669"/>
    <property type="project" value="UniProtKB-UniRule"/>
</dbReference>
<protein>
    <recommendedName>
        <fullName evidence="5">Protein kinase domain-containing protein</fullName>
    </recommendedName>
</protein>
<dbReference type="GO" id="GO:0006974">
    <property type="term" value="P:DNA damage response"/>
    <property type="evidence" value="ECO:0007669"/>
    <property type="project" value="TreeGrafter"/>
</dbReference>
<dbReference type="Gene3D" id="1.10.510.10">
    <property type="entry name" value="Transferase(Phosphotransferase) domain 1"/>
    <property type="match status" value="1"/>
</dbReference>
<feature type="transmembrane region" description="Helical" evidence="4">
    <location>
        <begin position="304"/>
        <end position="324"/>
    </location>
</feature>
<evidence type="ECO:0000313" key="7">
    <source>
        <dbReference type="Proteomes" id="UP000309186"/>
    </source>
</evidence>
<dbReference type="GO" id="GO:0005737">
    <property type="term" value="C:cytoplasm"/>
    <property type="evidence" value="ECO:0007669"/>
    <property type="project" value="TreeGrafter"/>
</dbReference>
<dbReference type="SUPFAM" id="SSF56112">
    <property type="entry name" value="Protein kinase-like (PK-like)"/>
    <property type="match status" value="1"/>
</dbReference>
<dbReference type="SMART" id="SM00028">
    <property type="entry name" value="TPR"/>
    <property type="match status" value="5"/>
</dbReference>
<evidence type="ECO:0000259" key="5">
    <source>
        <dbReference type="PROSITE" id="PS50011"/>
    </source>
</evidence>
<gene>
    <name evidence="6" type="ORF">C1E24_00485</name>
</gene>
<keyword evidence="4" id="KW-1133">Transmembrane helix</keyword>
<sequence length="853" mass="95379">MIQLEQFYQQITPLGQGGMSRVFLAVDAKLERHVAVKLLDVNKVDKQQALNEAKILARVNHPNIVQVYKVHESDTQLAIEMEYVQGATLKHFLKTRHLESEQKLQLLIDIAQGLSEAHKNDILHLDLKADNILINAQGVAKIADFGIAQLGDEQRSHHSSFGSLTAMSPEQLNKRPLDQRADLFAFGLLAYQLFANEHPYLAQAKDAAPDAIAEQIKHVPCQSDASKLLDMPAQLGALINTLLAFDKAARPNSFHQVITQLKQLQQNIGYAQCDDTQDIDAVDLQVPTPSKSATNAKSNLWQKYGLVMSCLFAVCLIGAGYWYWQTNQPKSYIAALPITFDGQTELTDTQQRIATLGLEDAISNFILQDTSSLQVSNSEVTSTLKLMGEQASQTDIGNALGADVLLEPVFNCRNSLCEVTLNAIDAHTATLLDTTRYSVDTESFSEAYHNSLVNIETLFNKRFTSQTYSDAFYEKYVAQVEAFQSGSQDIAVTLAEVKLLIRQEPSFAPLYRFYRKVAITSHHFNPNDDIIWELLDALDRSPETYKLSANFIVDRIQAYQAIKDWGKAESLIKNLETSNIEQYELYSIKANYYRNKADYQTALDSIVLAFNLKSTLQTARNAATISLLNSNYDEALFYLEQVSLRAPNDFWALKTLGDISLAKGLANQSINAYSQLLSKTPNDAALLSNLSIAYSLIKDFELSVKYAHKSYKISPESLIFTLNLADSFSYSGDMKKAQSLYKKILLASRDTDDIDVLMLRAQALLHTGQKLAAFKLINFIENKSPATYDLKFVKAMILTSLNESQSALVIIKSSIKDGWGKSFYTLPWFKKLCTNSSQLQEILGTQHFTQLCA</sequence>
<evidence type="ECO:0000256" key="3">
    <source>
        <dbReference type="PROSITE-ProRule" id="PRU10141"/>
    </source>
</evidence>
<dbReference type="PROSITE" id="PS00108">
    <property type="entry name" value="PROTEIN_KINASE_ST"/>
    <property type="match status" value="1"/>
</dbReference>
<dbReference type="SUPFAM" id="SSF48452">
    <property type="entry name" value="TPR-like"/>
    <property type="match status" value="2"/>
</dbReference>
<organism evidence="6 7">
    <name type="scientific">Pseudoalteromonas phenolica</name>
    <dbReference type="NCBI Taxonomy" id="161398"/>
    <lineage>
        <taxon>Bacteria</taxon>
        <taxon>Pseudomonadati</taxon>
        <taxon>Pseudomonadota</taxon>
        <taxon>Gammaproteobacteria</taxon>
        <taxon>Alteromonadales</taxon>
        <taxon>Pseudoalteromonadaceae</taxon>
        <taxon>Pseudoalteromonas</taxon>
    </lineage>
</organism>
<accession>A0A5R9Q946</accession>
<dbReference type="InterPro" id="IPR017441">
    <property type="entry name" value="Protein_kinase_ATP_BS"/>
</dbReference>
<comment type="caution">
    <text evidence="6">The sequence shown here is derived from an EMBL/GenBank/DDBJ whole genome shotgun (WGS) entry which is preliminary data.</text>
</comment>
<dbReference type="AlphaFoldDB" id="A0A5R9Q946"/>
<dbReference type="Gene3D" id="1.25.40.10">
    <property type="entry name" value="Tetratricopeptide repeat domain"/>
    <property type="match status" value="1"/>
</dbReference>
<reference evidence="6 7" key="1">
    <citation type="submission" date="2018-01" db="EMBL/GenBank/DDBJ databases">
        <title>Co-occurrence of chitin degradation, pigmentation and bioactivity in marine Pseudoalteromonas.</title>
        <authorList>
            <person name="Paulsen S."/>
            <person name="Gram L."/>
            <person name="Machado H."/>
        </authorList>
    </citation>
    <scope>NUCLEOTIDE SEQUENCE [LARGE SCALE GENOMIC DNA]</scope>
    <source>
        <strain evidence="6 7">S3663</strain>
    </source>
</reference>
<evidence type="ECO:0000256" key="4">
    <source>
        <dbReference type="SAM" id="Phobius"/>
    </source>
</evidence>
<dbReference type="InterPro" id="IPR053235">
    <property type="entry name" value="Ser_Thr_kinase"/>
</dbReference>
<dbReference type="PROSITE" id="PS50011">
    <property type="entry name" value="PROTEIN_KINASE_DOM"/>
    <property type="match status" value="1"/>
</dbReference>
<proteinExistence type="predicted"/>
<dbReference type="EMBL" id="PPSW01000001">
    <property type="protein sequence ID" value="TLX49019.1"/>
    <property type="molecule type" value="Genomic_DNA"/>
</dbReference>